<evidence type="ECO:0000259" key="3">
    <source>
        <dbReference type="Pfam" id="PF26337"/>
    </source>
</evidence>
<proteinExistence type="predicted"/>
<name>A0A2X2X571_CHRJE</name>
<dbReference type="RefSeq" id="WP_089737513.1">
    <property type="nucleotide sequence ID" value="NZ_FNEG01000005.1"/>
</dbReference>
<keyword evidence="6" id="KW-1185">Reference proteome</keyword>
<dbReference type="GO" id="GO:0016740">
    <property type="term" value="F:transferase activity"/>
    <property type="evidence" value="ECO:0007669"/>
    <property type="project" value="UniProtKB-KW"/>
</dbReference>
<keyword evidence="1 5" id="KW-0808">Transferase</keyword>
<dbReference type="Proteomes" id="UP000199426">
    <property type="component" value="Unassembled WGS sequence"/>
</dbReference>
<dbReference type="EMBL" id="UAWB01000012">
    <property type="protein sequence ID" value="SQB45781.1"/>
    <property type="molecule type" value="Genomic_DNA"/>
</dbReference>
<dbReference type="PIRSF" id="PIRSF007023">
    <property type="entry name" value="UDP-Galf_transf"/>
    <property type="match status" value="1"/>
</dbReference>
<gene>
    <name evidence="5" type="ORF">NCTC13492_02837</name>
    <name evidence="4" type="ORF">SAMN05421542_3276</name>
</gene>
<feature type="domain" description="Glucosyltransferase 3-like N-terminal" evidence="2">
    <location>
        <begin position="66"/>
        <end position="144"/>
    </location>
</feature>
<evidence type="ECO:0000256" key="1">
    <source>
        <dbReference type="ARBA" id="ARBA00022679"/>
    </source>
</evidence>
<dbReference type="Proteomes" id="UP000251670">
    <property type="component" value="Unassembled WGS sequence"/>
</dbReference>
<dbReference type="Gene3D" id="3.40.50.2000">
    <property type="entry name" value="Glycogen Phosphorylase B"/>
    <property type="match status" value="2"/>
</dbReference>
<reference evidence="4 6" key="1">
    <citation type="submission" date="2016-10" db="EMBL/GenBank/DDBJ databases">
        <authorList>
            <person name="Varghese N."/>
            <person name="Submissions S."/>
        </authorList>
    </citation>
    <scope>NUCLEOTIDE SEQUENCE [LARGE SCALE GENOMIC DNA]</scope>
    <source>
        <strain evidence="4 6">DSM 19299</strain>
    </source>
</reference>
<dbReference type="SUPFAM" id="SSF53756">
    <property type="entry name" value="UDP-Glycosyltransferase/glycogen phosphorylase"/>
    <property type="match status" value="1"/>
</dbReference>
<dbReference type="STRING" id="445960.SAMN05421542_3276"/>
<evidence type="ECO:0000259" key="2">
    <source>
        <dbReference type="Pfam" id="PF26334"/>
    </source>
</evidence>
<dbReference type="Pfam" id="PF26337">
    <property type="entry name" value="Gtf3_C"/>
    <property type="match status" value="1"/>
</dbReference>
<dbReference type="AlphaFoldDB" id="A0A2X2X571"/>
<evidence type="ECO:0000313" key="4">
    <source>
        <dbReference type="EMBL" id="SDJ35254.1"/>
    </source>
</evidence>
<dbReference type="Pfam" id="PF26334">
    <property type="entry name" value="Gtf3_N"/>
    <property type="match status" value="1"/>
</dbReference>
<organism evidence="5 7">
    <name type="scientific">Chryseobacterium jejuense</name>
    <dbReference type="NCBI Taxonomy" id="445960"/>
    <lineage>
        <taxon>Bacteria</taxon>
        <taxon>Pseudomonadati</taxon>
        <taxon>Bacteroidota</taxon>
        <taxon>Flavobacteriia</taxon>
        <taxon>Flavobacteriales</taxon>
        <taxon>Weeksellaceae</taxon>
        <taxon>Chryseobacterium group</taxon>
        <taxon>Chryseobacterium</taxon>
    </lineage>
</organism>
<dbReference type="OrthoDB" id="9790931at2"/>
<accession>A0A2X2X571</accession>
<sequence length="343" mass="39699">MKVVKNFTFDFTPNWSSELKNIASAKPRDDAKKITIDNGFIDILPNYNGFGIKGKLLSLMKVLISILKLPQKSKLFIQYPIQLNYLQFFLPFLLSLKQIEGILYVHDVISIRAPQHIDAKTESKFFNNFKKIILHNNKMIDVLKPLLNKDRTVFSLNIFDYLLNDDFTENQNQKTIRDEIVISGNLGRSVFVKNLYQIKNNKFHLYGPFYENEREDNNVIYHGSVSPEELNDRIKNYDFGLIWDGDKIESLSNGDGNYMKYNNPFKFSAYIAAGLPIITSKEAGIAKFVKEQNIGVLVDSLYDLDNFRISEVNYKEFKNNVLNLRIKLIKGQQLSSILQKILN</sequence>
<dbReference type="InterPro" id="IPR058591">
    <property type="entry name" value="Gtf3_N"/>
</dbReference>
<reference evidence="5 7" key="2">
    <citation type="submission" date="2018-06" db="EMBL/GenBank/DDBJ databases">
        <authorList>
            <consortium name="Pathogen Informatics"/>
            <person name="Doyle S."/>
        </authorList>
    </citation>
    <scope>NUCLEOTIDE SEQUENCE [LARGE SCALE GENOMIC DNA]</scope>
    <source>
        <strain evidence="5 7">NCTC13492</strain>
    </source>
</reference>
<protein>
    <submittedName>
        <fullName evidence="5">Beta-1,6-galactofuranosyltransferase</fullName>
    </submittedName>
</protein>
<evidence type="ECO:0000313" key="7">
    <source>
        <dbReference type="Proteomes" id="UP000251670"/>
    </source>
</evidence>
<evidence type="ECO:0000313" key="5">
    <source>
        <dbReference type="EMBL" id="SQB45781.1"/>
    </source>
</evidence>
<feature type="domain" description="Glucosyltransferase 3-like C-terminal" evidence="3">
    <location>
        <begin position="180"/>
        <end position="340"/>
    </location>
</feature>
<dbReference type="EMBL" id="FNEG01000005">
    <property type="protein sequence ID" value="SDJ35254.1"/>
    <property type="molecule type" value="Genomic_DNA"/>
</dbReference>
<evidence type="ECO:0000313" key="6">
    <source>
        <dbReference type="Proteomes" id="UP000199426"/>
    </source>
</evidence>
<dbReference type="InterPro" id="IPR058592">
    <property type="entry name" value="Gtf3_C"/>
</dbReference>